<dbReference type="Proteomes" id="UP000887565">
    <property type="component" value="Unplaced"/>
</dbReference>
<name>A0A915JA34_ROMCU</name>
<reference evidence="2" key="1">
    <citation type="submission" date="2022-11" db="UniProtKB">
        <authorList>
            <consortium name="WormBaseParasite"/>
        </authorList>
    </citation>
    <scope>IDENTIFICATION</scope>
</reference>
<sequence length="75" mass="8488">MLNFVGFSKPFIQQVGCDISCTITATIYHEPTCRKNSLKLTLAYSKEFFEDALTLFDAELLNEILIGVSIRQILN</sequence>
<protein>
    <submittedName>
        <fullName evidence="2">Uncharacterized protein</fullName>
    </submittedName>
</protein>
<proteinExistence type="predicted"/>
<dbReference type="AlphaFoldDB" id="A0A915JA34"/>
<keyword evidence="1" id="KW-1185">Reference proteome</keyword>
<organism evidence="1 2">
    <name type="scientific">Romanomermis culicivorax</name>
    <name type="common">Nematode worm</name>
    <dbReference type="NCBI Taxonomy" id="13658"/>
    <lineage>
        <taxon>Eukaryota</taxon>
        <taxon>Metazoa</taxon>
        <taxon>Ecdysozoa</taxon>
        <taxon>Nematoda</taxon>
        <taxon>Enoplea</taxon>
        <taxon>Dorylaimia</taxon>
        <taxon>Mermithida</taxon>
        <taxon>Mermithoidea</taxon>
        <taxon>Mermithidae</taxon>
        <taxon>Romanomermis</taxon>
    </lineage>
</organism>
<dbReference type="WBParaSite" id="nRc.2.0.1.t22630-RA">
    <property type="protein sequence ID" value="nRc.2.0.1.t22630-RA"/>
    <property type="gene ID" value="nRc.2.0.1.g22630"/>
</dbReference>
<evidence type="ECO:0000313" key="2">
    <source>
        <dbReference type="WBParaSite" id="nRc.2.0.1.t22630-RA"/>
    </source>
</evidence>
<accession>A0A915JA34</accession>
<evidence type="ECO:0000313" key="1">
    <source>
        <dbReference type="Proteomes" id="UP000887565"/>
    </source>
</evidence>